<dbReference type="AlphaFoldDB" id="A0A016WJ77"/>
<gene>
    <name evidence="1" type="primary">Acey_s0644.g1082</name>
    <name evidence="1" type="ORF">Y032_0644g1082</name>
</gene>
<keyword evidence="2" id="KW-1185">Reference proteome</keyword>
<name>A0A016WJ77_9BILA</name>
<protein>
    <submittedName>
        <fullName evidence="1">Uncharacterized protein</fullName>
    </submittedName>
</protein>
<evidence type="ECO:0000313" key="1">
    <source>
        <dbReference type="EMBL" id="EYC39700.1"/>
    </source>
</evidence>
<sequence>MPPASQCIGRIRIQRLYNPQTNSNAWHIPHDGIDQRRPVYPSSTLEITHSIASVFAYPRMYLFDSRFSDPLQQIS</sequence>
<organism evidence="1 2">
    <name type="scientific">Ancylostoma ceylanicum</name>
    <dbReference type="NCBI Taxonomy" id="53326"/>
    <lineage>
        <taxon>Eukaryota</taxon>
        <taxon>Metazoa</taxon>
        <taxon>Ecdysozoa</taxon>
        <taxon>Nematoda</taxon>
        <taxon>Chromadorea</taxon>
        <taxon>Rhabditida</taxon>
        <taxon>Rhabditina</taxon>
        <taxon>Rhabditomorpha</taxon>
        <taxon>Strongyloidea</taxon>
        <taxon>Ancylostomatidae</taxon>
        <taxon>Ancylostomatinae</taxon>
        <taxon>Ancylostoma</taxon>
    </lineage>
</organism>
<accession>A0A016WJ77</accession>
<proteinExistence type="predicted"/>
<reference evidence="2" key="1">
    <citation type="journal article" date="2015" name="Nat. Genet.">
        <title>The genome and transcriptome of the zoonotic hookworm Ancylostoma ceylanicum identify infection-specific gene families.</title>
        <authorList>
            <person name="Schwarz E.M."/>
            <person name="Hu Y."/>
            <person name="Antoshechkin I."/>
            <person name="Miller M.M."/>
            <person name="Sternberg P.W."/>
            <person name="Aroian R.V."/>
        </authorList>
    </citation>
    <scope>NUCLEOTIDE SEQUENCE</scope>
    <source>
        <strain evidence="2">HY135</strain>
    </source>
</reference>
<evidence type="ECO:0000313" key="2">
    <source>
        <dbReference type="Proteomes" id="UP000024635"/>
    </source>
</evidence>
<dbReference type="EMBL" id="JARK01000244">
    <property type="protein sequence ID" value="EYC39700.1"/>
    <property type="molecule type" value="Genomic_DNA"/>
</dbReference>
<comment type="caution">
    <text evidence="1">The sequence shown here is derived from an EMBL/GenBank/DDBJ whole genome shotgun (WGS) entry which is preliminary data.</text>
</comment>
<dbReference type="Proteomes" id="UP000024635">
    <property type="component" value="Unassembled WGS sequence"/>
</dbReference>